<feature type="domain" description="TonB-dependent receptor-like beta-barrel" evidence="16">
    <location>
        <begin position="269"/>
        <end position="729"/>
    </location>
</feature>
<dbReference type="Pfam" id="PF07715">
    <property type="entry name" value="Plug"/>
    <property type="match status" value="1"/>
</dbReference>
<keyword evidence="8" id="KW-0406">Ion transport</keyword>
<dbReference type="PROSITE" id="PS01156">
    <property type="entry name" value="TONB_DEPENDENT_REC_2"/>
    <property type="match status" value="1"/>
</dbReference>
<evidence type="ECO:0000256" key="10">
    <source>
        <dbReference type="ARBA" id="ARBA00023136"/>
    </source>
</evidence>
<reference evidence="18 19" key="1">
    <citation type="submission" date="2019-09" db="EMBL/GenBank/DDBJ databases">
        <authorList>
            <person name="Chandra G."/>
            <person name="Truman W A."/>
        </authorList>
    </citation>
    <scope>NUCLEOTIDE SEQUENCE [LARGE SCALE GENOMIC DNA]</scope>
    <source>
        <strain evidence="18">PS896</strain>
    </source>
</reference>
<keyword evidence="3 12" id="KW-1134">Transmembrane beta strand</keyword>
<name>A0A5E7LS86_PSEFL</name>
<comment type="subcellular location">
    <subcellularLocation>
        <location evidence="1 12">Cell outer membrane</location>
        <topology evidence="1 12">Multi-pass membrane protein</topology>
    </subcellularLocation>
</comment>
<dbReference type="Pfam" id="PF00593">
    <property type="entry name" value="TonB_dep_Rec_b-barrel"/>
    <property type="match status" value="1"/>
</dbReference>
<evidence type="ECO:0000313" key="19">
    <source>
        <dbReference type="Proteomes" id="UP000377224"/>
    </source>
</evidence>
<evidence type="ECO:0000256" key="4">
    <source>
        <dbReference type="ARBA" id="ARBA00022496"/>
    </source>
</evidence>
<gene>
    <name evidence="18" type="primary">fyuA_2</name>
    <name evidence="18" type="ORF">PS896_03654</name>
</gene>
<dbReference type="InterPro" id="IPR036942">
    <property type="entry name" value="Beta-barrel_TonB_sf"/>
</dbReference>
<evidence type="ECO:0000256" key="15">
    <source>
        <dbReference type="SAM" id="SignalP"/>
    </source>
</evidence>
<dbReference type="EMBL" id="CABVIN010000005">
    <property type="protein sequence ID" value="VVP17372.1"/>
    <property type="molecule type" value="Genomic_DNA"/>
</dbReference>
<protein>
    <submittedName>
        <fullName evidence="18">Pesticin receptor</fullName>
    </submittedName>
</protein>
<evidence type="ECO:0000256" key="13">
    <source>
        <dbReference type="PROSITE-ProRule" id="PRU10144"/>
    </source>
</evidence>
<feature type="short sequence motif" description="TonB C-terminal box" evidence="13">
    <location>
        <begin position="748"/>
        <end position="765"/>
    </location>
</feature>
<dbReference type="SUPFAM" id="SSF56935">
    <property type="entry name" value="Porins"/>
    <property type="match status" value="1"/>
</dbReference>
<keyword evidence="5 12" id="KW-0812">Transmembrane</keyword>
<evidence type="ECO:0000256" key="9">
    <source>
        <dbReference type="ARBA" id="ARBA00023077"/>
    </source>
</evidence>
<proteinExistence type="inferred from homology"/>
<evidence type="ECO:0000259" key="16">
    <source>
        <dbReference type="Pfam" id="PF00593"/>
    </source>
</evidence>
<dbReference type="InterPro" id="IPR010917">
    <property type="entry name" value="TonB_rcpt_CS"/>
</dbReference>
<dbReference type="AlphaFoldDB" id="A0A5E7LS86"/>
<dbReference type="InterPro" id="IPR039426">
    <property type="entry name" value="TonB-dep_rcpt-like"/>
</dbReference>
<dbReference type="Gene3D" id="2.40.170.20">
    <property type="entry name" value="TonB-dependent receptor, beta-barrel domain"/>
    <property type="match status" value="1"/>
</dbReference>
<evidence type="ECO:0000256" key="1">
    <source>
        <dbReference type="ARBA" id="ARBA00004571"/>
    </source>
</evidence>
<evidence type="ECO:0000256" key="12">
    <source>
        <dbReference type="PROSITE-ProRule" id="PRU01360"/>
    </source>
</evidence>
<dbReference type="PANTHER" id="PTHR32552:SF81">
    <property type="entry name" value="TONB-DEPENDENT OUTER MEMBRANE RECEPTOR"/>
    <property type="match status" value="1"/>
</dbReference>
<comment type="similarity">
    <text evidence="12 14">Belongs to the TonB-dependent receptor family.</text>
</comment>
<dbReference type="PROSITE" id="PS52016">
    <property type="entry name" value="TONB_DEPENDENT_REC_3"/>
    <property type="match status" value="1"/>
</dbReference>
<keyword evidence="9 14" id="KW-0798">TonB box</keyword>
<feature type="chain" id="PRO_5022811794" evidence="15">
    <location>
        <begin position="28"/>
        <end position="765"/>
    </location>
</feature>
<dbReference type="GO" id="GO:0009279">
    <property type="term" value="C:cell outer membrane"/>
    <property type="evidence" value="ECO:0007669"/>
    <property type="project" value="UniProtKB-SubCell"/>
</dbReference>
<keyword evidence="10 12" id="KW-0472">Membrane</keyword>
<keyword evidence="18" id="KW-0675">Receptor</keyword>
<keyword evidence="4" id="KW-0410">Iron transport</keyword>
<sequence length="765" mass="82774" precursor="true">MKLLYSRNVSAGALGLYSLMPLLPATASDLPNNNDVLQTVTVESRRRSEDAQQVPTAMSVLGAQTLEEQRLYRLQDLQQAMPSVNVAFMHARQSSLSIRGLGNNPASDGLEGCAGIYLDNVYLGRPGMAVFDLLDVEQIELLRGPQGTLFGKNTTAGVLNITTRRPSSTPQGSFASSVGEDGYSQNQASFSGPLNDTLSGRIAAYKTYENGYVKNEFDGHTLGGGVRQGVRGQLLFQPNDDFNLRWLADYHEEDSSAGTRSLFSTGPTINGVNRYEQRAAAVGATLVDGRRVNLDADQNVTVFQGGTSLEANWNLRNDYTLTSISAYRWWDFTPRNDDELNVDVMHNVGQSARDKQYSQEIRLASPVGEHFDYVLGAYYFRQEMSNKVFTDYGPLADTWNGTPQGALNNVTSVGHGDVDTDSFATFAQGTWHLIPVLDFSLGVRGTYERKLAQVTRNAPVGGAGVSGAAAAARAGRSGAYDSGDLSLYSFSPSALASLAWHVSDEVLAYASLSHGEKSGGVNLSVASAPVAGADSLLIGSERANDAELGIKTTLLDQRLLLNANLFWTVVHGYQTNAYDDVNLTSYLTNAGTVRSRGLELDSSWRPISGLTINVNGSFNDVRYLSYDEAPCPAEVALRPGAPAACDLSGHAVVGASKWIFNSNASYQWNLQNGLQPYVNGSYAWRSHAVGTVDDSREAQLPGYGLVNLSSGVRGDWGKGQWDVSLWMKNAFDKTYYTTLWNSPNGAYTGVLGTPRTVGMTARYDF</sequence>
<evidence type="ECO:0000256" key="3">
    <source>
        <dbReference type="ARBA" id="ARBA00022452"/>
    </source>
</evidence>
<dbReference type="InterPro" id="IPR000531">
    <property type="entry name" value="Beta-barrel_TonB"/>
</dbReference>
<evidence type="ECO:0000259" key="17">
    <source>
        <dbReference type="Pfam" id="PF07715"/>
    </source>
</evidence>
<keyword evidence="7" id="KW-0408">Iron</keyword>
<dbReference type="Proteomes" id="UP000377224">
    <property type="component" value="Unassembled WGS sequence"/>
</dbReference>
<evidence type="ECO:0000256" key="2">
    <source>
        <dbReference type="ARBA" id="ARBA00022448"/>
    </source>
</evidence>
<keyword evidence="2 12" id="KW-0813">Transport</keyword>
<dbReference type="GO" id="GO:0006826">
    <property type="term" value="P:iron ion transport"/>
    <property type="evidence" value="ECO:0007669"/>
    <property type="project" value="UniProtKB-KW"/>
</dbReference>
<feature type="domain" description="TonB-dependent receptor plug" evidence="17">
    <location>
        <begin position="51"/>
        <end position="158"/>
    </location>
</feature>
<evidence type="ECO:0000256" key="5">
    <source>
        <dbReference type="ARBA" id="ARBA00022692"/>
    </source>
</evidence>
<accession>A0A5E7LS86</accession>
<organism evidence="18 19">
    <name type="scientific">Pseudomonas fluorescens</name>
    <dbReference type="NCBI Taxonomy" id="294"/>
    <lineage>
        <taxon>Bacteria</taxon>
        <taxon>Pseudomonadati</taxon>
        <taxon>Pseudomonadota</taxon>
        <taxon>Gammaproteobacteria</taxon>
        <taxon>Pseudomonadales</taxon>
        <taxon>Pseudomonadaceae</taxon>
        <taxon>Pseudomonas</taxon>
    </lineage>
</organism>
<keyword evidence="11 12" id="KW-0998">Cell outer membrane</keyword>
<feature type="signal peptide" evidence="15">
    <location>
        <begin position="1"/>
        <end position="27"/>
    </location>
</feature>
<evidence type="ECO:0000256" key="11">
    <source>
        <dbReference type="ARBA" id="ARBA00023237"/>
    </source>
</evidence>
<dbReference type="PANTHER" id="PTHR32552">
    <property type="entry name" value="FERRICHROME IRON RECEPTOR-RELATED"/>
    <property type="match status" value="1"/>
</dbReference>
<evidence type="ECO:0000256" key="7">
    <source>
        <dbReference type="ARBA" id="ARBA00023004"/>
    </source>
</evidence>
<evidence type="ECO:0000256" key="14">
    <source>
        <dbReference type="RuleBase" id="RU003357"/>
    </source>
</evidence>
<dbReference type="InterPro" id="IPR012910">
    <property type="entry name" value="Plug_dom"/>
</dbReference>
<evidence type="ECO:0000313" key="18">
    <source>
        <dbReference type="EMBL" id="VVP17372.1"/>
    </source>
</evidence>
<evidence type="ECO:0000256" key="8">
    <source>
        <dbReference type="ARBA" id="ARBA00023065"/>
    </source>
</evidence>
<keyword evidence="6 15" id="KW-0732">Signal</keyword>
<evidence type="ECO:0000256" key="6">
    <source>
        <dbReference type="ARBA" id="ARBA00022729"/>
    </source>
</evidence>